<proteinExistence type="predicted"/>
<dbReference type="AlphaFoldDB" id="A0A0S4JET3"/>
<name>A0A0S4JET3_BODSA</name>
<dbReference type="Proteomes" id="UP000051952">
    <property type="component" value="Unassembled WGS sequence"/>
</dbReference>
<organism evidence="1 2">
    <name type="scientific">Bodo saltans</name>
    <name type="common">Flagellated protozoan</name>
    <dbReference type="NCBI Taxonomy" id="75058"/>
    <lineage>
        <taxon>Eukaryota</taxon>
        <taxon>Discoba</taxon>
        <taxon>Euglenozoa</taxon>
        <taxon>Kinetoplastea</taxon>
        <taxon>Metakinetoplastina</taxon>
        <taxon>Eubodonida</taxon>
        <taxon>Bodonidae</taxon>
        <taxon>Bodo</taxon>
    </lineage>
</organism>
<accession>A0A0S4JET3</accession>
<sequence>MCSTCSAPMSAAVTLAGERYVWDAYSMTSAMKAPRVRATCDVAEVVASGSAAAPLFRWNAYGAAVVLCGPGAVSADTAAERTRMDWHAKVQASGACEPYGCVRRALAADDAPASAHDACEVLHIGQVPYAMHPDTLRWVLQRLTGVTALKIEQRRNRSTRGRTGLFTAVVRAEDADAVVAAHHRALCCAEFLWVPACDAAEAEELCARL</sequence>
<feature type="non-terminal residue" evidence="1">
    <location>
        <position position="209"/>
    </location>
</feature>
<evidence type="ECO:0000313" key="1">
    <source>
        <dbReference type="EMBL" id="CUG88481.1"/>
    </source>
</evidence>
<reference evidence="2" key="1">
    <citation type="submission" date="2015-09" db="EMBL/GenBank/DDBJ databases">
        <authorList>
            <consortium name="Pathogen Informatics"/>
        </authorList>
    </citation>
    <scope>NUCLEOTIDE SEQUENCE [LARGE SCALE GENOMIC DNA]</scope>
    <source>
        <strain evidence="2">Lake Konstanz</strain>
    </source>
</reference>
<protein>
    <submittedName>
        <fullName evidence="1">Uncharacterized protein</fullName>
    </submittedName>
</protein>
<evidence type="ECO:0000313" key="2">
    <source>
        <dbReference type="Proteomes" id="UP000051952"/>
    </source>
</evidence>
<dbReference type="EMBL" id="CYKH01001646">
    <property type="protein sequence ID" value="CUG88481.1"/>
    <property type="molecule type" value="Genomic_DNA"/>
</dbReference>
<gene>
    <name evidence="1" type="ORF">BSAL_15625</name>
</gene>
<dbReference type="VEuPathDB" id="TriTrypDB:BSAL_15625"/>
<keyword evidence="2" id="KW-1185">Reference proteome</keyword>